<evidence type="ECO:0000313" key="2">
    <source>
        <dbReference type="Proteomes" id="UP000077202"/>
    </source>
</evidence>
<comment type="caution">
    <text evidence="1">The sequence shown here is derived from an EMBL/GenBank/DDBJ whole genome shotgun (WGS) entry which is preliminary data.</text>
</comment>
<accession>A0A176WE86</accession>
<dbReference type="AlphaFoldDB" id="A0A176WE86"/>
<dbReference type="Proteomes" id="UP000077202">
    <property type="component" value="Unassembled WGS sequence"/>
</dbReference>
<name>A0A176WE86_MARPO</name>
<gene>
    <name evidence="1" type="ORF">AXG93_725s1270</name>
</gene>
<organism evidence="1 2">
    <name type="scientific">Marchantia polymorpha subsp. ruderalis</name>
    <dbReference type="NCBI Taxonomy" id="1480154"/>
    <lineage>
        <taxon>Eukaryota</taxon>
        <taxon>Viridiplantae</taxon>
        <taxon>Streptophyta</taxon>
        <taxon>Embryophyta</taxon>
        <taxon>Marchantiophyta</taxon>
        <taxon>Marchantiopsida</taxon>
        <taxon>Marchantiidae</taxon>
        <taxon>Marchantiales</taxon>
        <taxon>Marchantiaceae</taxon>
        <taxon>Marchantia</taxon>
    </lineage>
</organism>
<reference evidence="1" key="1">
    <citation type="submission" date="2016-03" db="EMBL/GenBank/DDBJ databases">
        <title>Mechanisms controlling the formation of the plant cell surface in tip-growing cells are functionally conserved among land plants.</title>
        <authorList>
            <person name="Honkanen S."/>
            <person name="Jones V.A."/>
            <person name="Morieri G."/>
            <person name="Champion C."/>
            <person name="Hetherington A.J."/>
            <person name="Kelly S."/>
            <person name="Saint-Marcoux D."/>
            <person name="Proust H."/>
            <person name="Prescott H."/>
            <person name="Dolan L."/>
        </authorList>
    </citation>
    <scope>NUCLEOTIDE SEQUENCE [LARGE SCALE GENOMIC DNA]</scope>
    <source>
        <tissue evidence="1">Whole gametophyte</tissue>
    </source>
</reference>
<dbReference type="EMBL" id="LVLJ01001095">
    <property type="protein sequence ID" value="OAE31437.1"/>
    <property type="molecule type" value="Genomic_DNA"/>
</dbReference>
<keyword evidence="2" id="KW-1185">Reference proteome</keyword>
<proteinExistence type="predicted"/>
<protein>
    <submittedName>
        <fullName evidence="1">Uncharacterized protein</fullName>
    </submittedName>
</protein>
<sequence length="141" mass="14891">MESLTGKAAKIGCGLESPPDWLAGIPGIYFPIPFLCSNLLPAMESCALAPGGPPPFRSGILPEGGSQPVVMVMVIGMHVHALSEMSAISADGNLCLQMCLCANASNACVQELLVVLVFSDFYCFDTEARELVHGFRVSESE</sequence>
<evidence type="ECO:0000313" key="1">
    <source>
        <dbReference type="EMBL" id="OAE31437.1"/>
    </source>
</evidence>